<gene>
    <name evidence="1" type="ORF">GRF59_15900</name>
</gene>
<accession>A0A7X3IJH8</accession>
<proteinExistence type="predicted"/>
<sequence>MKASSLPPAPAEEDTLLVKIYVLHVILLDVLERDIRTMNSLALKLPDVYIRGLSGVQNKAMHRLAAIRKDMRSRGIRIYEENRSTQGVETLYLCRGYQRRFFMLWSYIKAETATELCTYLGIDLTAGDSQ</sequence>
<reference evidence="1 2" key="1">
    <citation type="submission" date="2019-12" db="EMBL/GenBank/DDBJ databases">
        <title>Paenibacillus sp. nov., an endophytic bacterium isolated from the stem of Dendrobium.</title>
        <authorList>
            <person name="Zhao R."/>
        </authorList>
    </citation>
    <scope>NUCLEOTIDE SEQUENCE [LARGE SCALE GENOMIC DNA]</scope>
    <source>
        <strain evidence="1 2">HJL G12</strain>
    </source>
</reference>
<evidence type="ECO:0000313" key="1">
    <source>
        <dbReference type="EMBL" id="MWV45108.1"/>
    </source>
</evidence>
<protein>
    <submittedName>
        <fullName evidence="1">Uncharacterized protein</fullName>
    </submittedName>
</protein>
<keyword evidence="2" id="KW-1185">Reference proteome</keyword>
<dbReference type="AlphaFoldDB" id="A0A7X3IJH8"/>
<dbReference type="EMBL" id="WUBI01000002">
    <property type="protein sequence ID" value="MWV45108.1"/>
    <property type="molecule type" value="Genomic_DNA"/>
</dbReference>
<dbReference type="InterPro" id="IPR058600">
    <property type="entry name" value="YhjD-like"/>
</dbReference>
<dbReference type="RefSeq" id="WP_160498700.1">
    <property type="nucleotide sequence ID" value="NZ_WUBI01000002.1"/>
</dbReference>
<name>A0A7X3IJH8_9BACL</name>
<organism evidence="1 2">
    <name type="scientific">Paenibacillus dendrobii</name>
    <dbReference type="NCBI Taxonomy" id="2691084"/>
    <lineage>
        <taxon>Bacteria</taxon>
        <taxon>Bacillati</taxon>
        <taxon>Bacillota</taxon>
        <taxon>Bacilli</taxon>
        <taxon>Bacillales</taxon>
        <taxon>Paenibacillaceae</taxon>
        <taxon>Paenibacillus</taxon>
    </lineage>
</organism>
<dbReference type="Proteomes" id="UP000460318">
    <property type="component" value="Unassembled WGS sequence"/>
</dbReference>
<comment type="caution">
    <text evidence="1">The sequence shown here is derived from an EMBL/GenBank/DDBJ whole genome shotgun (WGS) entry which is preliminary data.</text>
</comment>
<evidence type="ECO:0000313" key="2">
    <source>
        <dbReference type="Proteomes" id="UP000460318"/>
    </source>
</evidence>
<dbReference type="Pfam" id="PF26325">
    <property type="entry name" value="YhjD"/>
    <property type="match status" value="1"/>
</dbReference>